<dbReference type="InterPro" id="IPR051534">
    <property type="entry name" value="CBASS_pafABC_assoc_protein"/>
</dbReference>
<dbReference type="Proteomes" id="UP001620461">
    <property type="component" value="Unassembled WGS sequence"/>
</dbReference>
<feature type="domain" description="HTH deoR-type" evidence="3">
    <location>
        <begin position="9"/>
        <end position="72"/>
    </location>
</feature>
<dbReference type="InterPro" id="IPR001034">
    <property type="entry name" value="DeoR_HTH"/>
</dbReference>
<protein>
    <submittedName>
        <fullName evidence="4">WYL domain-containing protein</fullName>
    </submittedName>
</protein>
<dbReference type="InterPro" id="IPR036390">
    <property type="entry name" value="WH_DNA-bd_sf"/>
</dbReference>
<keyword evidence="1" id="KW-0805">Transcription regulation</keyword>
<dbReference type="InterPro" id="IPR057727">
    <property type="entry name" value="WCX_dom"/>
</dbReference>
<evidence type="ECO:0000259" key="3">
    <source>
        <dbReference type="PROSITE" id="PS51000"/>
    </source>
</evidence>
<proteinExistence type="predicted"/>
<dbReference type="InterPro" id="IPR036388">
    <property type="entry name" value="WH-like_DNA-bd_sf"/>
</dbReference>
<dbReference type="Pfam" id="PF08279">
    <property type="entry name" value="HTH_11"/>
    <property type="match status" value="1"/>
</dbReference>
<dbReference type="Pfam" id="PF25583">
    <property type="entry name" value="WCX"/>
    <property type="match status" value="1"/>
</dbReference>
<reference evidence="4 5" key="1">
    <citation type="submission" date="2020-10" db="EMBL/GenBank/DDBJ databases">
        <title>Phylogeny of dyella-like bacteria.</title>
        <authorList>
            <person name="Fu J."/>
        </authorList>
    </citation>
    <scope>NUCLEOTIDE SEQUENCE [LARGE SCALE GENOMIC DNA]</scope>
    <source>
        <strain evidence="4 5">JP1</strain>
    </source>
</reference>
<dbReference type="InterPro" id="IPR026881">
    <property type="entry name" value="WYL_dom"/>
</dbReference>
<evidence type="ECO:0000256" key="2">
    <source>
        <dbReference type="ARBA" id="ARBA00023163"/>
    </source>
</evidence>
<dbReference type="EMBL" id="JADIKJ010000007">
    <property type="protein sequence ID" value="MFK2900199.1"/>
    <property type="molecule type" value="Genomic_DNA"/>
</dbReference>
<sequence length="291" mass="33425">MKSSGHDTLAYRLAEILIKLNQEESFSLEELAVEFGVSERTIYRDMNRLAGIAEPLGDGRYQLAPTYRGRLKPKDLATFAKLTGVDQLFPNSTPRFLVALLETLSQGSILVRGHHYELLKPHDLQFQQLEDAVRQHKCCTFTYADKRRTVAPYRLVNNKGIWYLAASENGQLKSYALSRIVNLNVNDETFAPRQDIHRQIDDDDDVWFTQEKTEVLLSVAPQAAYYFQRRKLLPQQTTVKSLENGGLIVSSHIGHANQILPSIRYWIPHVKILEPVWLKEAMDGELREYLK</sequence>
<dbReference type="SUPFAM" id="SSF46785">
    <property type="entry name" value="Winged helix' DNA-binding domain"/>
    <property type="match status" value="1"/>
</dbReference>
<evidence type="ECO:0000313" key="4">
    <source>
        <dbReference type="EMBL" id="MFK2900199.1"/>
    </source>
</evidence>
<dbReference type="PROSITE" id="PS52050">
    <property type="entry name" value="WYL"/>
    <property type="match status" value="1"/>
</dbReference>
<organism evidence="4 5">
    <name type="scientific">Dyella jejuensis</name>
    <dbReference type="NCBI Taxonomy" id="1432009"/>
    <lineage>
        <taxon>Bacteria</taxon>
        <taxon>Pseudomonadati</taxon>
        <taxon>Pseudomonadota</taxon>
        <taxon>Gammaproteobacteria</taxon>
        <taxon>Lysobacterales</taxon>
        <taxon>Rhodanobacteraceae</taxon>
        <taxon>Dyella</taxon>
    </lineage>
</organism>
<evidence type="ECO:0000256" key="1">
    <source>
        <dbReference type="ARBA" id="ARBA00023015"/>
    </source>
</evidence>
<comment type="caution">
    <text evidence="4">The sequence shown here is derived from an EMBL/GenBank/DDBJ whole genome shotgun (WGS) entry which is preliminary data.</text>
</comment>
<dbReference type="PANTHER" id="PTHR34580:SF1">
    <property type="entry name" value="PROTEIN PAFC"/>
    <property type="match status" value="1"/>
</dbReference>
<dbReference type="PANTHER" id="PTHR34580">
    <property type="match status" value="1"/>
</dbReference>
<gene>
    <name evidence="4" type="ORF">ISP15_07610</name>
</gene>
<dbReference type="Pfam" id="PF13280">
    <property type="entry name" value="WYL"/>
    <property type="match status" value="1"/>
</dbReference>
<evidence type="ECO:0000313" key="5">
    <source>
        <dbReference type="Proteomes" id="UP001620461"/>
    </source>
</evidence>
<accession>A0ABW8JGI2</accession>
<dbReference type="Gene3D" id="1.10.10.10">
    <property type="entry name" value="Winged helix-like DNA-binding domain superfamily/Winged helix DNA-binding domain"/>
    <property type="match status" value="1"/>
</dbReference>
<keyword evidence="5" id="KW-1185">Reference proteome</keyword>
<dbReference type="RefSeq" id="WP_404546624.1">
    <property type="nucleotide sequence ID" value="NZ_JADIKJ010000007.1"/>
</dbReference>
<keyword evidence="2" id="KW-0804">Transcription</keyword>
<dbReference type="PROSITE" id="PS51000">
    <property type="entry name" value="HTH_DEOR_2"/>
    <property type="match status" value="1"/>
</dbReference>
<name>A0ABW8JGI2_9GAMM</name>
<dbReference type="InterPro" id="IPR013196">
    <property type="entry name" value="HTH_11"/>
</dbReference>